<reference evidence="2" key="4">
    <citation type="submission" date="2017-01" db="UniProtKB">
        <authorList>
            <consortium name="EnsemblFungi"/>
        </authorList>
    </citation>
    <scope>IDENTIFICATION</scope>
    <source>
        <strain evidence="2">PH-1 / ATCC MYA-4620 / FGSC 9075 / NRRL 31084</strain>
    </source>
</reference>
<dbReference type="EMBL" id="HG970333">
    <property type="protein sequence ID" value="CEF76474.1"/>
    <property type="molecule type" value="Genomic_DNA"/>
</dbReference>
<keyword evidence="3" id="KW-1185">Reference proteome</keyword>
<accession>A0A098DBZ5</accession>
<evidence type="ECO:0000313" key="3">
    <source>
        <dbReference type="Proteomes" id="UP000070720"/>
    </source>
</evidence>
<reference evidence="2 3" key="2">
    <citation type="journal article" date="2010" name="Nature">
        <title>Comparative genomics reveals mobile pathogenicity chromosomes in Fusarium.</title>
        <authorList>
            <person name="Ma L.J."/>
            <person name="van der Does H.C."/>
            <person name="Borkovich K.A."/>
            <person name="Coleman J.J."/>
            <person name="Daboussi M.J."/>
            <person name="Di Pietro A."/>
            <person name="Dufresne M."/>
            <person name="Freitag M."/>
            <person name="Grabherr M."/>
            <person name="Henrissat B."/>
            <person name="Houterman P.M."/>
            <person name="Kang S."/>
            <person name="Shim W.B."/>
            <person name="Woloshuk C."/>
            <person name="Xie X."/>
            <person name="Xu J.R."/>
            <person name="Antoniw J."/>
            <person name="Baker S.E."/>
            <person name="Bluhm B.H."/>
            <person name="Breakspear A."/>
            <person name="Brown D.W."/>
            <person name="Butchko R.A."/>
            <person name="Chapman S."/>
            <person name="Coulson R."/>
            <person name="Coutinho P.M."/>
            <person name="Danchin E.G."/>
            <person name="Diener A."/>
            <person name="Gale L.R."/>
            <person name="Gardiner D.M."/>
            <person name="Goff S."/>
            <person name="Hammond-Kosack K.E."/>
            <person name="Hilburn K."/>
            <person name="Hua-Van A."/>
            <person name="Jonkers W."/>
            <person name="Kazan K."/>
            <person name="Kodira C.D."/>
            <person name="Koehrsen M."/>
            <person name="Kumar L."/>
            <person name="Lee Y.H."/>
            <person name="Li L."/>
            <person name="Manners J.M."/>
            <person name="Miranda-Saavedra D."/>
            <person name="Mukherjee M."/>
            <person name="Park G."/>
            <person name="Park J."/>
            <person name="Park S.Y."/>
            <person name="Proctor R.H."/>
            <person name="Regev A."/>
            <person name="Ruiz-Roldan M.C."/>
            <person name="Sain D."/>
            <person name="Sakthikumar S."/>
            <person name="Sykes S."/>
            <person name="Schwartz D.C."/>
            <person name="Turgeon B.G."/>
            <person name="Wapinski I."/>
            <person name="Yoder O."/>
            <person name="Young S."/>
            <person name="Zeng Q."/>
            <person name="Zhou S."/>
            <person name="Galagan J."/>
            <person name="Cuomo C.A."/>
            <person name="Kistler H.C."/>
            <person name="Rep M."/>
        </authorList>
    </citation>
    <scope>GENOME REANNOTATION</scope>
    <source>
        <strain evidence="3">ATCC MYA-4620 / CBS 123657 / FGSC 9075 / NRRL 31084 / PH-1</strain>
        <strain evidence="2">PH-1 / ATCC MYA-4620 / FGSC 9075 / NRRL 31084</strain>
    </source>
</reference>
<proteinExistence type="predicted"/>
<dbReference type="AlphaFoldDB" id="A0A098DBZ5"/>
<reference evidence="1 3" key="3">
    <citation type="journal article" date="2015" name="BMC Genomics">
        <title>The completed genome sequence of the pathogenic ascomycete fungus Fusarium graminearum.</title>
        <authorList>
            <person name="King R."/>
            <person name="Urban M."/>
            <person name="Hammond-Kosack M.C."/>
            <person name="Hassani-Pak K."/>
            <person name="Hammond-Kosack K.E."/>
        </authorList>
    </citation>
    <scope>NUCLEOTIDE SEQUENCE [LARGE SCALE GENOMIC DNA]</scope>
    <source>
        <strain evidence="3">ATCC MYA-4620 / CBS 123657 / FGSC 9075 / NRRL 31084 / PH-1</strain>
        <strain evidence="1">PH-1</strain>
    </source>
</reference>
<evidence type="ECO:0000313" key="2">
    <source>
        <dbReference type="EnsemblFungi" id="CEF76474"/>
    </source>
</evidence>
<gene>
    <name evidence="1" type="ORF">FGRAMPH1_01T09343</name>
</gene>
<name>A0A098DBZ5_GIBZE</name>
<sequence>MVSSYTHHTTVNDCCNSNSGSGFNVFDNRGPDLVATMQRLLRLLEFKELISKTVPSFDQIALEFNVRMATDPRDKVYGFLGISKGVSTDSINYN</sequence>
<organism evidence="1 3">
    <name type="scientific">Gibberella zeae (strain ATCC MYA-4620 / CBS 123657 / FGSC 9075 / NRRL 31084 / PH-1)</name>
    <name type="common">Wheat head blight fungus</name>
    <name type="synonym">Fusarium graminearum</name>
    <dbReference type="NCBI Taxonomy" id="229533"/>
    <lineage>
        <taxon>Eukaryota</taxon>
        <taxon>Fungi</taxon>
        <taxon>Dikarya</taxon>
        <taxon>Ascomycota</taxon>
        <taxon>Pezizomycotina</taxon>
        <taxon>Sordariomycetes</taxon>
        <taxon>Hypocreomycetidae</taxon>
        <taxon>Hypocreales</taxon>
        <taxon>Nectriaceae</taxon>
        <taxon>Fusarium</taxon>
    </lineage>
</organism>
<dbReference type="VEuPathDB" id="FungiDB:FGRAMPH1_01G09343"/>
<evidence type="ECO:0000313" key="1">
    <source>
        <dbReference type="EMBL" id="CEF76474.1"/>
    </source>
</evidence>
<dbReference type="InParanoid" id="A0A098DBZ5"/>
<reference evidence="2 3" key="1">
    <citation type="journal article" date="2007" name="Science">
        <title>The Fusarium graminearum genome reveals a link between localized polymorphism and pathogen specialization.</title>
        <authorList>
            <person name="Cuomo C.A."/>
            <person name="Gueldener U."/>
            <person name="Xu J.-R."/>
            <person name="Trail F."/>
            <person name="Turgeon B.G."/>
            <person name="Di Pietro A."/>
            <person name="Walton J.D."/>
            <person name="Ma L.-J."/>
            <person name="Baker S.E."/>
            <person name="Rep M."/>
            <person name="Adam G."/>
            <person name="Antoniw J."/>
            <person name="Baldwin T."/>
            <person name="Calvo S.E."/>
            <person name="Chang Y.-L."/>
            <person name="DeCaprio D."/>
            <person name="Gale L.R."/>
            <person name="Gnerre S."/>
            <person name="Goswami R.S."/>
            <person name="Hammond-Kosack K."/>
            <person name="Harris L.J."/>
            <person name="Hilburn K."/>
            <person name="Kennell J.C."/>
            <person name="Kroken S."/>
            <person name="Magnuson J.K."/>
            <person name="Mannhaupt G."/>
            <person name="Mauceli E.W."/>
            <person name="Mewes H.-W."/>
            <person name="Mitterbauer R."/>
            <person name="Muehlbauer G."/>
            <person name="Muensterkoetter M."/>
            <person name="Nelson D."/>
            <person name="O'Donnell K."/>
            <person name="Ouellet T."/>
            <person name="Qi W."/>
            <person name="Quesneville H."/>
            <person name="Roncero M.I.G."/>
            <person name="Seong K.-Y."/>
            <person name="Tetko I.V."/>
            <person name="Urban M."/>
            <person name="Waalwijk C."/>
            <person name="Ward T.J."/>
            <person name="Yao J."/>
            <person name="Birren B.W."/>
            <person name="Kistler H.C."/>
        </authorList>
    </citation>
    <scope>NUCLEOTIDE SEQUENCE [LARGE SCALE GENOMIC DNA]</scope>
    <source>
        <strain evidence="3">ATCC MYA-4620 / CBS 123657 / FGSC 9075 / NRRL 31084 / PH-1</strain>
        <strain evidence="2">PH-1 / ATCC MYA-4620 / FGSC 9075 / NRRL 31084</strain>
    </source>
</reference>
<dbReference type="Proteomes" id="UP000070720">
    <property type="component" value="Chromosome 2"/>
</dbReference>
<protein>
    <submittedName>
        <fullName evidence="1">Chromosome 2, complete genome</fullName>
    </submittedName>
</protein>
<dbReference type="EnsemblFungi" id="CEF76474">
    <property type="protein sequence ID" value="CEF76474"/>
    <property type="gene ID" value="FGRRES_15468"/>
</dbReference>
<accession>A0A0E0RYZ9</accession>